<evidence type="ECO:0000256" key="4">
    <source>
        <dbReference type="ARBA" id="ARBA00022840"/>
    </source>
</evidence>
<evidence type="ECO:0000259" key="8">
    <source>
        <dbReference type="PROSITE" id="PS50067"/>
    </source>
</evidence>
<feature type="binding site" evidence="6">
    <location>
        <begin position="319"/>
        <end position="326"/>
    </location>
    <ligand>
        <name>ATP</name>
        <dbReference type="ChEBI" id="CHEBI:30616"/>
    </ligand>
</feature>
<dbReference type="Gene3D" id="3.40.850.10">
    <property type="entry name" value="Kinesin motor domain"/>
    <property type="match status" value="1"/>
</dbReference>
<dbReference type="GO" id="GO:0007018">
    <property type="term" value="P:microtubule-based movement"/>
    <property type="evidence" value="ECO:0007669"/>
    <property type="project" value="InterPro"/>
</dbReference>
<accession>A0AAU9XM94</accession>
<dbReference type="InterPro" id="IPR036961">
    <property type="entry name" value="Kinesin_motor_dom_sf"/>
</dbReference>
<keyword evidence="10" id="KW-1185">Reference proteome</keyword>
<protein>
    <recommendedName>
        <fullName evidence="8">Kinesin motor domain-containing protein</fullName>
    </recommendedName>
</protein>
<dbReference type="Pfam" id="PF00225">
    <property type="entry name" value="Kinesin"/>
    <property type="match status" value="1"/>
</dbReference>
<dbReference type="PRINTS" id="PR00380">
    <property type="entry name" value="KINESINHEAVY"/>
</dbReference>
<dbReference type="GO" id="GO:0008017">
    <property type="term" value="F:microtubule binding"/>
    <property type="evidence" value="ECO:0007669"/>
    <property type="project" value="InterPro"/>
</dbReference>
<dbReference type="Proteomes" id="UP001159428">
    <property type="component" value="Unassembled WGS sequence"/>
</dbReference>
<feature type="compositionally biased region" description="Basic and acidic residues" evidence="7">
    <location>
        <begin position="1443"/>
        <end position="1456"/>
    </location>
</feature>
<comment type="subcellular location">
    <subcellularLocation>
        <location evidence="1">Cytoplasm</location>
        <location evidence="1">Cytoskeleton</location>
    </subcellularLocation>
</comment>
<dbReference type="SMART" id="SM00129">
    <property type="entry name" value="KISc"/>
    <property type="match status" value="1"/>
</dbReference>
<dbReference type="GO" id="GO:0005524">
    <property type="term" value="F:ATP binding"/>
    <property type="evidence" value="ECO:0007669"/>
    <property type="project" value="UniProtKB-UniRule"/>
</dbReference>
<evidence type="ECO:0000256" key="1">
    <source>
        <dbReference type="ARBA" id="ARBA00004245"/>
    </source>
</evidence>
<feature type="compositionally biased region" description="Low complexity" evidence="7">
    <location>
        <begin position="1710"/>
        <end position="1719"/>
    </location>
</feature>
<dbReference type="GO" id="GO:0003777">
    <property type="term" value="F:microtubule motor activity"/>
    <property type="evidence" value="ECO:0007669"/>
    <property type="project" value="InterPro"/>
</dbReference>
<feature type="compositionally biased region" description="Low complexity" evidence="7">
    <location>
        <begin position="682"/>
        <end position="691"/>
    </location>
</feature>
<dbReference type="InterPro" id="IPR027417">
    <property type="entry name" value="P-loop_NTPase"/>
</dbReference>
<keyword evidence="6" id="KW-0505">Motor protein</keyword>
<sequence length="1848" mass="205446">MENWPYYGGSLDRFDKNNWRRRGLYEDLSNAGKCGISQGSLSARIFDQIRIPETQMKSWKNDQCEVCATGLNQLKREAVAMVHTLEESQFLAYYNIPGYMVGPNADQLIRRADKQRLQAGVAMETNDRGGVMYVKPEEAAISSSFLSRAAQKLLSSKKKHKKGHSHKQEVLPYHPTPMIELTPSRHAHKEVQPYPFPSNYKEVLRISSPAVPPGLLKMHTKRTDGKVKVMLRICPSFPGETGSFMKVDQKRKQVTLYDPSTVGHVSQTHRKMGVAAPKMFAFDSIFESDCTQVEVCSGSLVDVLQAVVGGSEGCLFSYGHAGLGKTNTMVGRDEKEQTLGLIPCALSWLFRLISEQKQKTGTRFSVRVSAVEIVGRSETVRDLLTEQASGPENGSVDPSPSVFLREDRNGGDQEINPTELRVASAEKAAYYLDAALAARTRPVNNKAEGENTDWEESLNSHMFFTVHIYQYRVEKNSKNAGGVHGGRSRLHLIDLASCEGYTGSKKDGGASSMSLSGLGNVIISLINGAKHVPHRTSKITRMLQESIGNTSCRTTMIAHVSPSLPFYAETLATVQLATRLHRLRKRKGKRSSTSSSGGESSCDEARIRKPRLRTAEPRLRTTALNEKLREDCPIGEPGSSDYNSSTGEESCDTVIYVGPDGAISDRDLTDNEGPPTRLPIRKSSVSSSTRSLVRKLEAIENGEAEDNDEDVGLKREVEGSEDSSSLYEDRGKEEIFSEREEGEGREFSEEYTEESCYETEIEVIPESRASSRKRLLEKKGSSSSLSDSSHKGSVKRSKRQESDTFKNPVVKEISAITATAVNTLIIPSGLSPNLDIDESMNSRNSTVVIPVQSFPGEDAKLRTRVMSPETSSESSDAESIVMAKAPSFSFLTCEAVNEIQSKSMESLDAEQDLYDYEMSRQDGITHHHFNTANVSTTSLDFERDVCDDEVLHHFEGKANQASGDTTAELIENCQPHSPVSDTPDLCYVLEETREASSDDFSYDDTELDWGKQLADDAIIAEAFCEEEEYDIDVDSHLERNFTGSENDVLFPELEESLQDIDEGCTEPVVEKVVPQKQTHRPSSDESSAESDTDATRSYTFGTPMKMFYRLVPSPQSSSTEDELEDIQVSKSFKSKTLSPIPEFPSVESNLNQASANFGKNRASCSYSIVSVEIDDGNTTIRVEGDKENIPMKDITNTTTKGDLRSLLQKFVAEQLRECEGEKFSSRYARPAPQHPEYRRPRPKPNRRIIPLASCDTSGNDMLLPPLVPQKRTCTETARLISSPKLRYKGEKDYDSDNAPYRCRAKDEDESSDSSMTAKTEPWCTPSRSAARSHFDPANPRLSSFSVGNVKTSVTFLGSEDENNNFHKTSNLEQPCVIENCDMENSDIFTSSFSERISRKDSGRVEHFVRAGNSPTRRSDRTSISSVSSFVKLTYCGSEMSDAEFEKPDEPSTKDKQSSNILVPKPNNTISITVERPIIQCIPLQPETPYAPQEQFIARFHDRCAPPRIVYRLSGEFVATIPGCDATASQPRPSADGTQVGANRQYRLSGEFVATFTTSAETQNASTLALMSSSTEDGNNSIRTESTDVVWVANEPVVSTGDLTADEMPAPSTPVAVGSRNEKTRRFKFFGRDRSSYSSGHASDSSIGDSPGPRGRSRSLKRLKSLSSRSDAASSSGYESMRNDASHASSDSCSEKGLSRGKRKGEKSRSRSASPGSSARKYSPRRWFSRKSLEPVQIKVYEVDDIEKVQQAMEPNFQWQDSEQRKTRIASLRQRQRHLKEEFSAAKNRLLDEHQRWSFGLRAEKELNWEDPRFIDALEVENNNLQKRITDCKSSIMMVTSFDKRTTQV</sequence>
<keyword evidence="4 6" id="KW-0067">ATP-binding</keyword>
<feature type="compositionally biased region" description="Acidic residues" evidence="7">
    <location>
        <begin position="700"/>
        <end position="710"/>
    </location>
</feature>
<feature type="domain" description="Kinesin motor" evidence="8">
    <location>
        <begin position="226"/>
        <end position="583"/>
    </location>
</feature>
<feature type="region of interest" description="Disordered" evidence="7">
    <location>
        <begin position="1629"/>
        <end position="1723"/>
    </location>
</feature>
<dbReference type="PANTHER" id="PTHR21608:SF7">
    <property type="entry name" value="KINESIN-LIKE PROTEIN CG14535"/>
    <property type="match status" value="1"/>
</dbReference>
<evidence type="ECO:0000313" key="9">
    <source>
        <dbReference type="EMBL" id="CAH3152846.1"/>
    </source>
</evidence>
<dbReference type="SUPFAM" id="SSF52540">
    <property type="entry name" value="P-loop containing nucleoside triphosphate hydrolases"/>
    <property type="match status" value="1"/>
</dbReference>
<evidence type="ECO:0000256" key="3">
    <source>
        <dbReference type="ARBA" id="ARBA00022741"/>
    </source>
</evidence>
<feature type="compositionally biased region" description="Basic residues" evidence="7">
    <location>
        <begin position="1654"/>
        <end position="1663"/>
    </location>
</feature>
<feature type="compositionally biased region" description="Polar residues" evidence="7">
    <location>
        <begin position="386"/>
        <end position="398"/>
    </location>
</feature>
<feature type="compositionally biased region" description="Acidic residues" evidence="7">
    <location>
        <begin position="749"/>
        <end position="763"/>
    </location>
</feature>
<feature type="compositionally biased region" description="Basic and acidic residues" evidence="7">
    <location>
        <begin position="603"/>
        <end position="619"/>
    </location>
</feature>
<dbReference type="InterPro" id="IPR001752">
    <property type="entry name" value="Kinesin_motor_dom"/>
</dbReference>
<feature type="compositionally biased region" description="Low complexity" evidence="7">
    <location>
        <begin position="1664"/>
        <end position="1675"/>
    </location>
</feature>
<feature type="compositionally biased region" description="Basic and acidic residues" evidence="7">
    <location>
        <begin position="727"/>
        <end position="748"/>
    </location>
</feature>
<evidence type="ECO:0000256" key="2">
    <source>
        <dbReference type="ARBA" id="ARBA00022490"/>
    </source>
</evidence>
<evidence type="ECO:0000256" key="5">
    <source>
        <dbReference type="ARBA" id="ARBA00023212"/>
    </source>
</evidence>
<evidence type="ECO:0000256" key="6">
    <source>
        <dbReference type="PROSITE-ProRule" id="PRU00283"/>
    </source>
</evidence>
<dbReference type="FunFam" id="3.40.850.10:FF:000147">
    <property type="entry name" value="kinesin-like protein CG14535"/>
    <property type="match status" value="1"/>
</dbReference>
<feature type="region of interest" description="Disordered" evidence="7">
    <location>
        <begin position="1288"/>
        <end position="1337"/>
    </location>
</feature>
<keyword evidence="5" id="KW-0206">Cytoskeleton</keyword>
<proteinExistence type="inferred from homology"/>
<dbReference type="PANTHER" id="PTHR21608">
    <property type="entry name" value="KINESIN-LIKE PROTEIN CG14535"/>
    <property type="match status" value="1"/>
</dbReference>
<dbReference type="InterPro" id="IPR057090">
    <property type="entry name" value="HTH_KIF26A_B_1st"/>
</dbReference>
<feature type="region of interest" description="Disordered" evidence="7">
    <location>
        <begin position="1227"/>
        <end position="1248"/>
    </location>
</feature>
<keyword evidence="3 6" id="KW-0547">Nucleotide-binding</keyword>
<comment type="caution">
    <text evidence="9">The sequence shown here is derived from an EMBL/GenBank/DDBJ whole genome shotgun (WGS) entry which is preliminary data.</text>
</comment>
<dbReference type="Pfam" id="PF23081">
    <property type="entry name" value="HTH_KIF26A_B_1st"/>
    <property type="match status" value="1"/>
</dbReference>
<name>A0AAU9XM94_9CNID</name>
<feature type="region of interest" description="Disordered" evidence="7">
    <location>
        <begin position="582"/>
        <end position="805"/>
    </location>
</feature>
<feature type="compositionally biased region" description="Low complexity" evidence="7">
    <location>
        <begin position="1635"/>
        <end position="1653"/>
    </location>
</feature>
<comment type="similarity">
    <text evidence="6">Belongs to the TRAFAC class myosin-kinesin ATPase superfamily. Kinesin family.</text>
</comment>
<feature type="region of interest" description="Disordered" evidence="7">
    <location>
        <begin position="385"/>
        <end position="414"/>
    </location>
</feature>
<feature type="compositionally biased region" description="Low complexity" evidence="7">
    <location>
        <begin position="591"/>
        <end position="600"/>
    </location>
</feature>
<keyword evidence="2" id="KW-0963">Cytoplasm</keyword>
<evidence type="ECO:0000313" key="10">
    <source>
        <dbReference type="Proteomes" id="UP001159428"/>
    </source>
</evidence>
<feature type="region of interest" description="Disordered" evidence="7">
    <location>
        <begin position="1441"/>
        <end position="1463"/>
    </location>
</feature>
<dbReference type="EMBL" id="CALNXJ010000052">
    <property type="protein sequence ID" value="CAH3152846.1"/>
    <property type="molecule type" value="Genomic_DNA"/>
</dbReference>
<dbReference type="GO" id="GO:0005856">
    <property type="term" value="C:cytoskeleton"/>
    <property type="evidence" value="ECO:0007669"/>
    <property type="project" value="UniProtKB-SubCell"/>
</dbReference>
<dbReference type="PROSITE" id="PS50067">
    <property type="entry name" value="KINESIN_MOTOR_2"/>
    <property type="match status" value="1"/>
</dbReference>
<gene>
    <name evidence="9" type="ORF">PMEA_00027024</name>
</gene>
<organism evidence="9 10">
    <name type="scientific">Pocillopora meandrina</name>
    <dbReference type="NCBI Taxonomy" id="46732"/>
    <lineage>
        <taxon>Eukaryota</taxon>
        <taxon>Metazoa</taxon>
        <taxon>Cnidaria</taxon>
        <taxon>Anthozoa</taxon>
        <taxon>Hexacorallia</taxon>
        <taxon>Scleractinia</taxon>
        <taxon>Astrocoeniina</taxon>
        <taxon>Pocilloporidae</taxon>
        <taxon>Pocillopora</taxon>
    </lineage>
</organism>
<dbReference type="InterPro" id="IPR027640">
    <property type="entry name" value="Kinesin-like_fam"/>
</dbReference>
<reference evidence="9 10" key="1">
    <citation type="submission" date="2022-05" db="EMBL/GenBank/DDBJ databases">
        <authorList>
            <consortium name="Genoscope - CEA"/>
            <person name="William W."/>
        </authorList>
    </citation>
    <scope>NUCLEOTIDE SEQUENCE [LARGE SCALE GENOMIC DNA]</scope>
</reference>
<evidence type="ECO:0000256" key="7">
    <source>
        <dbReference type="SAM" id="MobiDB-lite"/>
    </source>
</evidence>
<feature type="region of interest" description="Disordered" evidence="7">
    <location>
        <begin position="1072"/>
        <end position="1097"/>
    </location>
</feature>